<dbReference type="EMBL" id="AWFF01000058">
    <property type="protein sequence ID" value="KCZ53201.1"/>
    <property type="molecule type" value="Genomic_DNA"/>
</dbReference>
<organism evidence="1 2">
    <name type="scientific">Hyphomonas beringensis</name>
    <dbReference type="NCBI Taxonomy" id="1280946"/>
    <lineage>
        <taxon>Bacteria</taxon>
        <taxon>Pseudomonadati</taxon>
        <taxon>Pseudomonadota</taxon>
        <taxon>Alphaproteobacteria</taxon>
        <taxon>Hyphomonadales</taxon>
        <taxon>Hyphomonadaceae</taxon>
        <taxon>Hyphomonas</taxon>
    </lineage>
</organism>
<name>A0A062TYS7_9PROT</name>
<reference evidence="1 2" key="1">
    <citation type="journal article" date="2014" name="Antonie Van Leeuwenhoek">
        <title>Hyphomonas beringensis sp. nov. and Hyphomonas chukchiensis sp. nov., isolated from surface seawater of the Bering Sea and Chukchi Sea.</title>
        <authorList>
            <person name="Li C."/>
            <person name="Lai Q."/>
            <person name="Li G."/>
            <person name="Dong C."/>
            <person name="Wang J."/>
            <person name="Liao Y."/>
            <person name="Shao Z."/>
        </authorList>
    </citation>
    <scope>NUCLEOTIDE SEQUENCE [LARGE SCALE GENOMIC DNA]</scope>
    <source>
        <strain evidence="1 2">25B14_1</strain>
    </source>
</reference>
<protein>
    <submittedName>
        <fullName evidence="1">Uncharacterized protein</fullName>
    </submittedName>
</protein>
<gene>
    <name evidence="1" type="ORF">HY29_17455</name>
</gene>
<evidence type="ECO:0000313" key="2">
    <source>
        <dbReference type="Proteomes" id="UP000027037"/>
    </source>
</evidence>
<dbReference type="PATRIC" id="fig|1280946.3.peg.2773"/>
<accession>A0A062TYS7</accession>
<proteinExistence type="predicted"/>
<dbReference type="AlphaFoldDB" id="A0A062TYS7"/>
<comment type="caution">
    <text evidence="1">The sequence shown here is derived from an EMBL/GenBank/DDBJ whole genome shotgun (WGS) entry which is preliminary data.</text>
</comment>
<keyword evidence="2" id="KW-1185">Reference proteome</keyword>
<evidence type="ECO:0000313" key="1">
    <source>
        <dbReference type="EMBL" id="KCZ53201.1"/>
    </source>
</evidence>
<dbReference type="RefSeq" id="WP_034797956.1">
    <property type="nucleotide sequence ID" value="NZ_AWFF01000058.1"/>
</dbReference>
<sequence length="108" mass="11671">MAEEHETLVIELSGDFDVENLAASLEDELVDVGSGAGLGAERVLQLIAENSKPAIAALRQLLARIFQASRVTGVKITRDTVQIGSMRAEDAAAVQKLIEDILDRLDER</sequence>
<dbReference type="Proteomes" id="UP000027037">
    <property type="component" value="Unassembled WGS sequence"/>
</dbReference>